<dbReference type="AlphaFoldDB" id="A0A429ZNX3"/>
<dbReference type="GeneID" id="98568212"/>
<dbReference type="Pfam" id="PF00583">
    <property type="entry name" value="Acetyltransf_1"/>
    <property type="match status" value="1"/>
</dbReference>
<dbReference type="Gene3D" id="3.40.630.30">
    <property type="match status" value="1"/>
</dbReference>
<evidence type="ECO:0000313" key="2">
    <source>
        <dbReference type="EMBL" id="RST95397.1"/>
    </source>
</evidence>
<dbReference type="GO" id="GO:0016747">
    <property type="term" value="F:acyltransferase activity, transferring groups other than amino-acyl groups"/>
    <property type="evidence" value="ECO:0007669"/>
    <property type="project" value="InterPro"/>
</dbReference>
<evidence type="ECO:0000313" key="3">
    <source>
        <dbReference type="Proteomes" id="UP000287239"/>
    </source>
</evidence>
<sequence length="159" mass="18174">MKTKIRLAKLSEATSVTRLLNQVTLDLLEKGNKQWGYPWQQDQIVKEVGLGNVNLIVNEPEIIGVFFLRPAPELTYLGSVDRSLYLNHIAIVPEFQGMGLGTKILSHCYDLSIYNQANIFLDCATSNTKLRGFYEKNRGQFIGDFPKKDYQISLYRLSR</sequence>
<comment type="caution">
    <text evidence="2">The sequence shown here is derived from an EMBL/GenBank/DDBJ whole genome shotgun (WGS) entry which is preliminary data.</text>
</comment>
<proteinExistence type="predicted"/>
<dbReference type="EMBL" id="NGJU01000010">
    <property type="protein sequence ID" value="RST95397.1"/>
    <property type="molecule type" value="Genomic_DNA"/>
</dbReference>
<gene>
    <name evidence="2" type="ORF">CBF35_07515</name>
</gene>
<feature type="domain" description="N-acetyltransferase" evidence="1">
    <location>
        <begin position="3"/>
        <end position="159"/>
    </location>
</feature>
<protein>
    <recommendedName>
        <fullName evidence="1">N-acetyltransferase domain-containing protein</fullName>
    </recommendedName>
</protein>
<dbReference type="InterPro" id="IPR000182">
    <property type="entry name" value="GNAT_dom"/>
</dbReference>
<keyword evidence="3" id="KW-1185">Reference proteome</keyword>
<dbReference type="CDD" id="cd04301">
    <property type="entry name" value="NAT_SF"/>
    <property type="match status" value="1"/>
</dbReference>
<dbReference type="InterPro" id="IPR016181">
    <property type="entry name" value="Acyl_CoA_acyltransferase"/>
</dbReference>
<reference evidence="2 3" key="1">
    <citation type="submission" date="2017-05" db="EMBL/GenBank/DDBJ databases">
        <title>Vagococcus spp. assemblies.</title>
        <authorList>
            <person name="Gulvik C.A."/>
        </authorList>
    </citation>
    <scope>NUCLEOTIDE SEQUENCE [LARGE SCALE GENOMIC DNA]</scope>
    <source>
        <strain evidence="2 3">NCFB 2777</strain>
    </source>
</reference>
<evidence type="ECO:0000259" key="1">
    <source>
        <dbReference type="PROSITE" id="PS51186"/>
    </source>
</evidence>
<name>A0A429ZNX3_9ENTE</name>
<dbReference type="PROSITE" id="PS51186">
    <property type="entry name" value="GNAT"/>
    <property type="match status" value="1"/>
</dbReference>
<dbReference type="OrthoDB" id="9800797at2"/>
<dbReference type="SUPFAM" id="SSF55729">
    <property type="entry name" value="Acyl-CoA N-acyltransferases (Nat)"/>
    <property type="match status" value="1"/>
</dbReference>
<organism evidence="2 3">
    <name type="scientific">Vagococcus salmoninarum</name>
    <dbReference type="NCBI Taxonomy" id="2739"/>
    <lineage>
        <taxon>Bacteria</taxon>
        <taxon>Bacillati</taxon>
        <taxon>Bacillota</taxon>
        <taxon>Bacilli</taxon>
        <taxon>Lactobacillales</taxon>
        <taxon>Enterococcaceae</taxon>
        <taxon>Vagococcus</taxon>
    </lineage>
</organism>
<dbReference type="Proteomes" id="UP000287239">
    <property type="component" value="Unassembled WGS sequence"/>
</dbReference>
<dbReference type="RefSeq" id="WP_126779687.1">
    <property type="nucleotide sequence ID" value="NZ_JBQDMR010000054.1"/>
</dbReference>
<accession>A0A429ZNX3</accession>